<evidence type="ECO:0000256" key="1">
    <source>
        <dbReference type="ARBA" id="ARBA00023125"/>
    </source>
</evidence>
<protein>
    <submittedName>
        <fullName evidence="4">Recombinase family protein</fullName>
    </submittedName>
</protein>
<dbReference type="SMART" id="SM00857">
    <property type="entry name" value="Resolvase"/>
    <property type="match status" value="1"/>
</dbReference>
<name>A0A3A4KVS3_9NOCA</name>
<dbReference type="AlphaFoldDB" id="A0A3A4KVS3"/>
<dbReference type="InterPro" id="IPR011109">
    <property type="entry name" value="DNA_bind_recombinase_dom"/>
</dbReference>
<dbReference type="Gene3D" id="3.90.1750.20">
    <property type="entry name" value="Putative Large Serine Recombinase, Chain B, Domain 2"/>
    <property type="match status" value="1"/>
</dbReference>
<dbReference type="EMBL" id="QZFU01000010">
    <property type="protein sequence ID" value="RJO79340.1"/>
    <property type="molecule type" value="Genomic_DNA"/>
</dbReference>
<dbReference type="InterPro" id="IPR036162">
    <property type="entry name" value="Resolvase-like_N_sf"/>
</dbReference>
<proteinExistence type="predicted"/>
<dbReference type="RefSeq" id="WP_120037770.1">
    <property type="nucleotide sequence ID" value="NZ_QZFU01000010.1"/>
</dbReference>
<dbReference type="Pfam" id="PF13408">
    <property type="entry name" value="Zn_ribbon_recom"/>
    <property type="match status" value="1"/>
</dbReference>
<dbReference type="Pfam" id="PF07508">
    <property type="entry name" value="Recombinase"/>
    <property type="match status" value="1"/>
</dbReference>
<feature type="domain" description="Recombinase" evidence="3">
    <location>
        <begin position="171"/>
        <end position="316"/>
    </location>
</feature>
<accession>A0A3A4KVS3</accession>
<sequence>MRSKALVGKRVSVYTDRKVSHDAQGVTTHDWCKRADADVVADFEDLGVSAIKVNTFDRPDLGSWLTEDRAEEWDTIAWAKVDRAWRSMRDGLNFMHWAEDHRKRVVFVDDGLEFDYRNGRKKGDFQSAVSDMFMLLLSMFAQIEGERFIQRSLDAHGVLKNTDRWAGGAAPFGFAIVDHPSGGRRLAKDADQQEVLHKLAGLFVNNGWSYSRLAGWLNDSGVLSNQAAARQKGGKSVSTRPWQDVTVKRLLTSPATQGLKVVNMQPDPEKRQKWVDTDYQVATDPTTGEPIRMADATFDAETWAKIQARVAERTIAPRRRTEWTNRIAGIVACDCGAAFSRSPGGGEDYYYYRCSRGRGHACKGRTVRNDILDSAVRDFFLEGHLASRAVTHRRWVPGSDRSEEYEQVQESIRAMRRNSEKGYYKGDEAEYEAKMDALIAKREQIESEGIVAKGQYVTEDTGKTWGDLFRESEDWAVVQKAITDAGIRLIIEGTYPLIVRVDDPSERDGIPYFSVEMERRKSDSRSQSGRVWQAITDDPGATDKALAERLGVTAVTVGRWRRKMPATPVEPTRKWNAWLEPHPVGPEMGDTSTLVA</sequence>
<keyword evidence="2" id="KW-0233">DNA recombination</keyword>
<dbReference type="GO" id="GO:0000150">
    <property type="term" value="F:DNA strand exchange activity"/>
    <property type="evidence" value="ECO:0007669"/>
    <property type="project" value="InterPro"/>
</dbReference>
<reference evidence="4 5" key="1">
    <citation type="submission" date="2018-09" db="EMBL/GenBank/DDBJ databases">
        <title>YIM PH21274 draft genome.</title>
        <authorList>
            <person name="Miao C."/>
        </authorList>
    </citation>
    <scope>NUCLEOTIDE SEQUENCE [LARGE SCALE GENOMIC DNA]</scope>
    <source>
        <strain evidence="4 5">YIM PH 21724</strain>
    </source>
</reference>
<evidence type="ECO:0000256" key="2">
    <source>
        <dbReference type="ARBA" id="ARBA00023172"/>
    </source>
</evidence>
<dbReference type="OrthoDB" id="4367319at2"/>
<evidence type="ECO:0000313" key="4">
    <source>
        <dbReference type="EMBL" id="RJO79340.1"/>
    </source>
</evidence>
<keyword evidence="1" id="KW-0238">DNA-binding</keyword>
<dbReference type="PANTHER" id="PTHR30461">
    <property type="entry name" value="DNA-INVERTASE FROM LAMBDOID PROPHAGE"/>
    <property type="match status" value="1"/>
</dbReference>
<dbReference type="InterPro" id="IPR038109">
    <property type="entry name" value="DNA_bind_recomb_sf"/>
</dbReference>
<dbReference type="Proteomes" id="UP000266677">
    <property type="component" value="Unassembled WGS sequence"/>
</dbReference>
<evidence type="ECO:0000259" key="3">
    <source>
        <dbReference type="PROSITE" id="PS51737"/>
    </source>
</evidence>
<dbReference type="InterPro" id="IPR025827">
    <property type="entry name" value="Zn_ribbon_recom_dom"/>
</dbReference>
<dbReference type="Pfam" id="PF00239">
    <property type="entry name" value="Resolvase"/>
    <property type="match status" value="1"/>
</dbReference>
<dbReference type="SUPFAM" id="SSF53041">
    <property type="entry name" value="Resolvase-like"/>
    <property type="match status" value="1"/>
</dbReference>
<dbReference type="PANTHER" id="PTHR30461:SF2">
    <property type="entry name" value="SERINE RECOMBINASE PINE-RELATED"/>
    <property type="match status" value="1"/>
</dbReference>
<dbReference type="PROSITE" id="PS51737">
    <property type="entry name" value="RECOMBINASE_DNA_BIND"/>
    <property type="match status" value="1"/>
</dbReference>
<organism evidence="4 5">
    <name type="scientific">Nocardia panacis</name>
    <dbReference type="NCBI Taxonomy" id="2340916"/>
    <lineage>
        <taxon>Bacteria</taxon>
        <taxon>Bacillati</taxon>
        <taxon>Actinomycetota</taxon>
        <taxon>Actinomycetes</taxon>
        <taxon>Mycobacteriales</taxon>
        <taxon>Nocardiaceae</taxon>
        <taxon>Nocardia</taxon>
    </lineage>
</organism>
<dbReference type="InterPro" id="IPR006119">
    <property type="entry name" value="Resolv_N"/>
</dbReference>
<dbReference type="Gene3D" id="3.40.50.1390">
    <property type="entry name" value="Resolvase, N-terminal catalytic domain"/>
    <property type="match status" value="1"/>
</dbReference>
<dbReference type="CDD" id="cd00338">
    <property type="entry name" value="Ser_Recombinase"/>
    <property type="match status" value="1"/>
</dbReference>
<evidence type="ECO:0000313" key="5">
    <source>
        <dbReference type="Proteomes" id="UP000266677"/>
    </source>
</evidence>
<comment type="caution">
    <text evidence="4">The sequence shown here is derived from an EMBL/GenBank/DDBJ whole genome shotgun (WGS) entry which is preliminary data.</text>
</comment>
<dbReference type="InterPro" id="IPR050639">
    <property type="entry name" value="SSR_resolvase"/>
</dbReference>
<keyword evidence="5" id="KW-1185">Reference proteome</keyword>
<gene>
    <name evidence="4" type="ORF">D5S18_03140</name>
</gene>
<dbReference type="GO" id="GO:0003677">
    <property type="term" value="F:DNA binding"/>
    <property type="evidence" value="ECO:0007669"/>
    <property type="project" value="UniProtKB-KW"/>
</dbReference>